<evidence type="ECO:0000313" key="1">
    <source>
        <dbReference type="EMBL" id="OGK53016.1"/>
    </source>
</evidence>
<sequence length="455" mass="50851">MELSNELGVNLEEYKGRERIPWVSLSNILAGVGNSEAKALCLLIMEPDCIYSGDDIATKLRELQIPGRGWPDYAGSNVTQYLDKTFKPIGLVAESIDGHWDSRIGFQKTLRGAGIGDAVAGLMLEFSENHSEYGLRQIIGKTASSASTKITDVAGEEIEHKKRPIDTLIQLYWELLTTSQDTLTVNQLANVLGERGGDILAHVKNLSDCGIIDYETRGRSDPWQTHQYTGESKLLGKERPAEESTGRLGSVYNFFKTHPEGHYTVEEVFEAMKLEYPDDDPKKLLIDIYEYVDRLRTRGYLQNTSKFTKKYGSKIALKPEAYDSVHDLVSLVDKIQNVDTETLAHGKRVGREILADRERVTVLMEKARSTSPDANRKPISEMTEVVLDILSANPGVTRNVVRQLLSERGYRYTPKNVGNILDKLHLRGVITKETTSSRINKWFVSPGGESSGVNT</sequence>
<gene>
    <name evidence="1" type="ORF">A3H78_02275</name>
</gene>
<name>A0A1F7JBN3_9BACT</name>
<reference evidence="1 2" key="1">
    <citation type="journal article" date="2016" name="Nat. Commun.">
        <title>Thousands of microbial genomes shed light on interconnected biogeochemical processes in an aquifer system.</title>
        <authorList>
            <person name="Anantharaman K."/>
            <person name="Brown C.T."/>
            <person name="Hug L.A."/>
            <person name="Sharon I."/>
            <person name="Castelle C.J."/>
            <person name="Probst A.J."/>
            <person name="Thomas B.C."/>
            <person name="Singh A."/>
            <person name="Wilkins M.J."/>
            <person name="Karaoz U."/>
            <person name="Brodie E.L."/>
            <person name="Williams K.H."/>
            <person name="Hubbard S.S."/>
            <person name="Banfield J.F."/>
        </authorList>
    </citation>
    <scope>NUCLEOTIDE SEQUENCE [LARGE SCALE GENOMIC DNA]</scope>
</reference>
<protein>
    <submittedName>
        <fullName evidence="1">Uncharacterized protein</fullName>
    </submittedName>
</protein>
<accession>A0A1F7JBN3</accession>
<comment type="caution">
    <text evidence="1">The sequence shown here is derived from an EMBL/GenBank/DDBJ whole genome shotgun (WGS) entry which is preliminary data.</text>
</comment>
<organism evidence="1 2">
    <name type="scientific">Candidatus Roizmanbacteria bacterium RIFCSPLOWO2_02_FULL_36_11</name>
    <dbReference type="NCBI Taxonomy" id="1802071"/>
    <lineage>
        <taxon>Bacteria</taxon>
        <taxon>Candidatus Roizmaniibacteriota</taxon>
    </lineage>
</organism>
<dbReference type="Proteomes" id="UP000177418">
    <property type="component" value="Unassembled WGS sequence"/>
</dbReference>
<evidence type="ECO:0000313" key="2">
    <source>
        <dbReference type="Proteomes" id="UP000177418"/>
    </source>
</evidence>
<dbReference type="AlphaFoldDB" id="A0A1F7JBN3"/>
<proteinExistence type="predicted"/>
<dbReference type="EMBL" id="MGAV01000026">
    <property type="protein sequence ID" value="OGK53016.1"/>
    <property type="molecule type" value="Genomic_DNA"/>
</dbReference>